<evidence type="ECO:0000313" key="2">
    <source>
        <dbReference type="Proteomes" id="UP000824280"/>
    </source>
</evidence>
<gene>
    <name evidence="1" type="ORF">K3166_05130</name>
</gene>
<sequence>MIRTASLIALPFLLLACSSEPTEDVTTVDLEGGEAPNTNPLIERFDDVVIVVNADGLGVHQQAPLRFGSPRSEVDDAVEAAFGSAGITSRNEECGAGEMEFSEFGPLSIAYQDGKFAGWFLREGGQVVTSDGIRPGVSTMEGLKSERQVREIDSTLPGEFEYTTADFGTIRGFSEDDKITGLQAGLSCFFR</sequence>
<dbReference type="RefSeq" id="WP_221423594.1">
    <property type="nucleotide sequence ID" value="NZ_CP081297.1"/>
</dbReference>
<organism evidence="1 2">
    <name type="scientific">Qipengyuania psychrotolerans</name>
    <dbReference type="NCBI Taxonomy" id="2867238"/>
    <lineage>
        <taxon>Bacteria</taxon>
        <taxon>Pseudomonadati</taxon>
        <taxon>Pseudomonadota</taxon>
        <taxon>Alphaproteobacteria</taxon>
        <taxon>Sphingomonadales</taxon>
        <taxon>Erythrobacteraceae</taxon>
        <taxon>Qipengyuania</taxon>
    </lineage>
</organism>
<proteinExistence type="predicted"/>
<evidence type="ECO:0008006" key="3">
    <source>
        <dbReference type="Google" id="ProtNLM"/>
    </source>
</evidence>
<evidence type="ECO:0000313" key="1">
    <source>
        <dbReference type="EMBL" id="QZD88061.1"/>
    </source>
</evidence>
<dbReference type="PROSITE" id="PS51257">
    <property type="entry name" value="PROKAR_LIPOPROTEIN"/>
    <property type="match status" value="1"/>
</dbReference>
<name>A0ABX8ZGC7_9SPHN</name>
<dbReference type="Proteomes" id="UP000824280">
    <property type="component" value="Chromosome"/>
</dbReference>
<keyword evidence="2" id="KW-1185">Reference proteome</keyword>
<accession>A0ABX8ZGC7</accession>
<dbReference type="EMBL" id="CP081297">
    <property type="protein sequence ID" value="QZD88061.1"/>
    <property type="molecule type" value="Genomic_DNA"/>
</dbReference>
<reference evidence="1 2" key="1">
    <citation type="submission" date="2021-08" db="EMBL/GenBank/DDBJ databases">
        <title>Comparative Genomics Analysis of the Genus Qipengyuania Reveals Extensive Genetic Diversity and Metabolic Versatility, Including the Description of Fifteen Novel Species.</title>
        <authorList>
            <person name="Liu Y."/>
        </authorList>
    </citation>
    <scope>NUCLEOTIDE SEQUENCE [LARGE SCALE GENOMIC DNA]</scope>
    <source>
        <strain evidence="1 2">1XM2-8</strain>
    </source>
</reference>
<protein>
    <recommendedName>
        <fullName evidence="3">Aspartate-semialdehyde dehydrogenase</fullName>
    </recommendedName>
</protein>